<organism evidence="1 2">
    <name type="scientific">Ilyodon furcidens</name>
    <name type="common">goldbreast splitfin</name>
    <dbReference type="NCBI Taxonomy" id="33524"/>
    <lineage>
        <taxon>Eukaryota</taxon>
        <taxon>Metazoa</taxon>
        <taxon>Chordata</taxon>
        <taxon>Craniata</taxon>
        <taxon>Vertebrata</taxon>
        <taxon>Euteleostomi</taxon>
        <taxon>Actinopterygii</taxon>
        <taxon>Neopterygii</taxon>
        <taxon>Teleostei</taxon>
        <taxon>Neoteleostei</taxon>
        <taxon>Acanthomorphata</taxon>
        <taxon>Ovalentaria</taxon>
        <taxon>Atherinomorphae</taxon>
        <taxon>Cyprinodontiformes</taxon>
        <taxon>Goodeidae</taxon>
        <taxon>Ilyodon</taxon>
    </lineage>
</organism>
<comment type="caution">
    <text evidence="1">The sequence shown here is derived from an EMBL/GenBank/DDBJ whole genome shotgun (WGS) entry which is preliminary data.</text>
</comment>
<protein>
    <submittedName>
        <fullName evidence="1">Uncharacterized protein</fullName>
    </submittedName>
</protein>
<evidence type="ECO:0000313" key="1">
    <source>
        <dbReference type="EMBL" id="MEQ2239650.1"/>
    </source>
</evidence>
<name>A0ABV0U383_9TELE</name>
<gene>
    <name evidence="1" type="ORF">ILYODFUR_006591</name>
</gene>
<reference evidence="1 2" key="1">
    <citation type="submission" date="2021-06" db="EMBL/GenBank/DDBJ databases">
        <authorList>
            <person name="Palmer J.M."/>
        </authorList>
    </citation>
    <scope>NUCLEOTIDE SEQUENCE [LARGE SCALE GENOMIC DNA]</scope>
    <source>
        <strain evidence="2">if_2019</strain>
        <tissue evidence="1">Muscle</tissue>
    </source>
</reference>
<accession>A0ABV0U383</accession>
<sequence length="68" mass="7652">MSNSKFIQVGNQQCFAAPYILNYAQTDSPVPESAAWYGRHVRLRTSPCVINRSSLLTGINRQYLFEAA</sequence>
<keyword evidence="2" id="KW-1185">Reference proteome</keyword>
<evidence type="ECO:0000313" key="2">
    <source>
        <dbReference type="Proteomes" id="UP001482620"/>
    </source>
</evidence>
<dbReference type="EMBL" id="JAHRIQ010058335">
    <property type="protein sequence ID" value="MEQ2239650.1"/>
    <property type="molecule type" value="Genomic_DNA"/>
</dbReference>
<dbReference type="Proteomes" id="UP001482620">
    <property type="component" value="Unassembled WGS sequence"/>
</dbReference>
<proteinExistence type="predicted"/>